<name>A0A2N8PHU7_STRNR</name>
<evidence type="ECO:0000256" key="1">
    <source>
        <dbReference type="SAM" id="Phobius"/>
    </source>
</evidence>
<feature type="transmembrane region" description="Helical" evidence="1">
    <location>
        <begin position="112"/>
        <end position="130"/>
    </location>
</feature>
<evidence type="ECO:0000313" key="3">
    <source>
        <dbReference type="Proteomes" id="UP000236047"/>
    </source>
</evidence>
<gene>
    <name evidence="2" type="ORF">AOB60_06970</name>
</gene>
<reference evidence="3" key="1">
    <citation type="submission" date="2015-09" db="EMBL/GenBank/DDBJ databases">
        <authorList>
            <person name="Graham D.E."/>
            <person name="Mahan K.M."/>
            <person name="Klingeman D.M."/>
            <person name="Fida T."/>
            <person name="Giannone R.J."/>
            <person name="Hettich R.L."/>
            <person name="Parry R.J."/>
            <person name="Spain J.C."/>
        </authorList>
    </citation>
    <scope>NUCLEOTIDE SEQUENCE [LARGE SCALE GENOMIC DNA]</scope>
    <source>
        <strain evidence="3">JCM 4701</strain>
    </source>
</reference>
<proteinExistence type="predicted"/>
<dbReference type="EMBL" id="LJSN01000002">
    <property type="protein sequence ID" value="PNE40602.1"/>
    <property type="molecule type" value="Genomic_DNA"/>
</dbReference>
<accession>A0A2N8PHU7</accession>
<keyword evidence="3" id="KW-1185">Reference proteome</keyword>
<protein>
    <recommendedName>
        <fullName evidence="4">DUF3592 domain-containing protein</fullName>
    </recommendedName>
</protein>
<keyword evidence="1" id="KW-1133">Transmembrane helix</keyword>
<dbReference type="RefSeq" id="WP_180990088.1">
    <property type="nucleotide sequence ID" value="NZ_LJSN01000002.1"/>
</dbReference>
<dbReference type="Proteomes" id="UP000236047">
    <property type="component" value="Unassembled WGS sequence"/>
</dbReference>
<keyword evidence="1" id="KW-0812">Transmembrane</keyword>
<evidence type="ECO:0008006" key="4">
    <source>
        <dbReference type="Google" id="ProtNLM"/>
    </source>
</evidence>
<organism evidence="2 3">
    <name type="scientific">Streptomyces noursei</name>
    <name type="common">Streptomyces albulus</name>
    <dbReference type="NCBI Taxonomy" id="1971"/>
    <lineage>
        <taxon>Bacteria</taxon>
        <taxon>Bacillati</taxon>
        <taxon>Actinomycetota</taxon>
        <taxon>Actinomycetes</taxon>
        <taxon>Kitasatosporales</taxon>
        <taxon>Streptomycetaceae</taxon>
        <taxon>Streptomyces</taxon>
    </lineage>
</organism>
<evidence type="ECO:0000313" key="2">
    <source>
        <dbReference type="EMBL" id="PNE40602.1"/>
    </source>
</evidence>
<dbReference type="AlphaFoldDB" id="A0A2N8PHU7"/>
<comment type="caution">
    <text evidence="2">The sequence shown here is derived from an EMBL/GenBank/DDBJ whole genome shotgun (WGS) entry which is preliminary data.</text>
</comment>
<keyword evidence="1" id="KW-0472">Membrane</keyword>
<sequence>MGTAIMVIVTAVLWGFALWAPVRAWWLKWSGLRAEGRVVGREVVDRDENHHTNVTISFTDNSGRQREINARLMVTKSAPDIGTGVPVAYRPGRPDKARMLAYTWKTNVRSGLLLLSLAVFWLVGLIPYFAR</sequence>